<dbReference type="Gene3D" id="3.40.850.10">
    <property type="entry name" value="Kinesin motor domain"/>
    <property type="match status" value="1"/>
</dbReference>
<organism evidence="7 8">
    <name type="scientific">Hibiscus sabdariffa</name>
    <name type="common">roselle</name>
    <dbReference type="NCBI Taxonomy" id="183260"/>
    <lineage>
        <taxon>Eukaryota</taxon>
        <taxon>Viridiplantae</taxon>
        <taxon>Streptophyta</taxon>
        <taxon>Embryophyta</taxon>
        <taxon>Tracheophyta</taxon>
        <taxon>Spermatophyta</taxon>
        <taxon>Magnoliopsida</taxon>
        <taxon>eudicotyledons</taxon>
        <taxon>Gunneridae</taxon>
        <taxon>Pentapetalae</taxon>
        <taxon>rosids</taxon>
        <taxon>malvids</taxon>
        <taxon>Malvales</taxon>
        <taxon>Malvaceae</taxon>
        <taxon>Malvoideae</taxon>
        <taxon>Hibiscus</taxon>
    </lineage>
</organism>
<keyword evidence="8" id="KW-1185">Reference proteome</keyword>
<comment type="similarity">
    <text evidence="5">Belongs to the TRAFAC class myosin-kinesin ATPase superfamily. Kinesin family.</text>
</comment>
<dbReference type="PANTHER" id="PTHR47970">
    <property type="entry name" value="KINESIN-LIKE PROTEIN KIF11"/>
    <property type="match status" value="1"/>
</dbReference>
<comment type="caution">
    <text evidence="5">Lacks conserved residue(s) required for the propagation of feature annotation.</text>
</comment>
<dbReference type="InterPro" id="IPR001752">
    <property type="entry name" value="Kinesin_motor_dom"/>
</dbReference>
<evidence type="ECO:0000256" key="5">
    <source>
        <dbReference type="PROSITE-ProRule" id="PRU00283"/>
    </source>
</evidence>
<dbReference type="PANTHER" id="PTHR47970:SF12">
    <property type="entry name" value="KINESIN FAMILY MEMBER 11"/>
    <property type="match status" value="1"/>
</dbReference>
<keyword evidence="4" id="KW-0206">Cytoskeleton</keyword>
<sequence length="120" mass="13456">MVTNIVCRDSKLTRLLRDSLGGKTKTCIFATISPSAEETLSTLDYAYGAKNIKNRPEVSEASGCLKDLNIEDNKMLQQQMSMLQQVSEMCKYMEKVESHFKEDTFSAAESTSIMEDGLKE</sequence>
<comment type="subcellular location">
    <subcellularLocation>
        <location evidence="1">Cytoplasm</location>
        <location evidence="1">Cytoskeleton</location>
    </subcellularLocation>
</comment>
<proteinExistence type="inferred from homology"/>
<protein>
    <recommendedName>
        <fullName evidence="6">Kinesin motor domain-containing protein</fullName>
    </recommendedName>
</protein>
<evidence type="ECO:0000256" key="4">
    <source>
        <dbReference type="ARBA" id="ARBA00023212"/>
    </source>
</evidence>
<dbReference type="EMBL" id="JBBPBM010000102">
    <property type="protein sequence ID" value="KAK8508397.1"/>
    <property type="molecule type" value="Genomic_DNA"/>
</dbReference>
<dbReference type="InterPro" id="IPR027417">
    <property type="entry name" value="P-loop_NTPase"/>
</dbReference>
<comment type="caution">
    <text evidence="7">The sequence shown here is derived from an EMBL/GenBank/DDBJ whole genome shotgun (WGS) entry which is preliminary data.</text>
</comment>
<evidence type="ECO:0000256" key="2">
    <source>
        <dbReference type="ARBA" id="ARBA00022490"/>
    </source>
</evidence>
<keyword evidence="2" id="KW-0963">Cytoplasm</keyword>
<dbReference type="InterPro" id="IPR036961">
    <property type="entry name" value="Kinesin_motor_dom_sf"/>
</dbReference>
<gene>
    <name evidence="7" type="ORF">V6N12_055233</name>
</gene>
<evidence type="ECO:0000313" key="7">
    <source>
        <dbReference type="EMBL" id="KAK8508397.1"/>
    </source>
</evidence>
<evidence type="ECO:0000256" key="1">
    <source>
        <dbReference type="ARBA" id="ARBA00004245"/>
    </source>
</evidence>
<dbReference type="Pfam" id="PF00225">
    <property type="entry name" value="Kinesin"/>
    <property type="match status" value="1"/>
</dbReference>
<dbReference type="SUPFAM" id="SSF52540">
    <property type="entry name" value="P-loop containing nucleoside triphosphate hydrolases"/>
    <property type="match status" value="1"/>
</dbReference>
<accession>A0ABR2BMM0</accession>
<feature type="domain" description="Kinesin motor" evidence="6">
    <location>
        <begin position="1"/>
        <end position="52"/>
    </location>
</feature>
<dbReference type="InterPro" id="IPR047149">
    <property type="entry name" value="KIF11-like"/>
</dbReference>
<dbReference type="Proteomes" id="UP001472677">
    <property type="component" value="Unassembled WGS sequence"/>
</dbReference>
<evidence type="ECO:0000256" key="3">
    <source>
        <dbReference type="ARBA" id="ARBA00023175"/>
    </source>
</evidence>
<dbReference type="PROSITE" id="PS50067">
    <property type="entry name" value="KINESIN_MOTOR_2"/>
    <property type="match status" value="1"/>
</dbReference>
<name>A0ABR2BMM0_9ROSI</name>
<reference evidence="7 8" key="1">
    <citation type="journal article" date="2024" name="G3 (Bethesda)">
        <title>Genome assembly of Hibiscus sabdariffa L. provides insights into metabolisms of medicinal natural products.</title>
        <authorList>
            <person name="Kim T."/>
        </authorList>
    </citation>
    <scope>NUCLEOTIDE SEQUENCE [LARGE SCALE GENOMIC DNA]</scope>
    <source>
        <strain evidence="7">TK-2024</strain>
        <tissue evidence="7">Old leaves</tissue>
    </source>
</reference>
<evidence type="ECO:0000259" key="6">
    <source>
        <dbReference type="PROSITE" id="PS50067"/>
    </source>
</evidence>
<evidence type="ECO:0000313" key="8">
    <source>
        <dbReference type="Proteomes" id="UP001472677"/>
    </source>
</evidence>
<keyword evidence="3" id="KW-0505">Motor protein</keyword>